<comment type="caution">
    <text evidence="2">The sequence shown here is derived from an EMBL/GenBank/DDBJ whole genome shotgun (WGS) entry which is preliminary data.</text>
</comment>
<protein>
    <recommendedName>
        <fullName evidence="1">HTH cro/C1-type domain-containing protein</fullName>
    </recommendedName>
</protein>
<dbReference type="Gene3D" id="1.10.260.40">
    <property type="entry name" value="lambda repressor-like DNA-binding domains"/>
    <property type="match status" value="1"/>
</dbReference>
<dbReference type="CDD" id="cd00093">
    <property type="entry name" value="HTH_XRE"/>
    <property type="match status" value="1"/>
</dbReference>
<dbReference type="EMBL" id="BQKC01000002">
    <property type="protein sequence ID" value="GJM56244.1"/>
    <property type="molecule type" value="Genomic_DNA"/>
</dbReference>
<dbReference type="RefSeq" id="WP_168354092.1">
    <property type="nucleotide sequence ID" value="NZ_BQKC01000002.1"/>
</dbReference>
<dbReference type="SMART" id="SM00530">
    <property type="entry name" value="HTH_XRE"/>
    <property type="match status" value="1"/>
</dbReference>
<dbReference type="SUPFAM" id="SSF47413">
    <property type="entry name" value="lambda repressor-like DNA-binding domains"/>
    <property type="match status" value="1"/>
</dbReference>
<dbReference type="InterPro" id="IPR010982">
    <property type="entry name" value="Lambda_DNA-bd_dom_sf"/>
</dbReference>
<dbReference type="InterPro" id="IPR001387">
    <property type="entry name" value="Cro/C1-type_HTH"/>
</dbReference>
<evidence type="ECO:0000313" key="2">
    <source>
        <dbReference type="EMBL" id="GJM56244.1"/>
    </source>
</evidence>
<dbReference type="Pfam" id="PF01381">
    <property type="entry name" value="HTH_3"/>
    <property type="match status" value="1"/>
</dbReference>
<evidence type="ECO:0000313" key="3">
    <source>
        <dbReference type="Proteomes" id="UP001055025"/>
    </source>
</evidence>
<organism evidence="2 3">
    <name type="scientific">Granulimonas faecalis</name>
    <dbReference type="NCBI Taxonomy" id="2894155"/>
    <lineage>
        <taxon>Bacteria</taxon>
        <taxon>Bacillati</taxon>
        <taxon>Actinomycetota</taxon>
        <taxon>Coriobacteriia</taxon>
        <taxon>Coriobacteriales</taxon>
        <taxon>Kribbibacteriaceae</taxon>
        <taxon>Granulimonas</taxon>
    </lineage>
</organism>
<gene>
    <name evidence="2" type="ORF">ATOP_18990</name>
</gene>
<keyword evidence="3" id="KW-1185">Reference proteome</keyword>
<name>A0AAV5B7I3_9ACTN</name>
<evidence type="ECO:0000259" key="1">
    <source>
        <dbReference type="PROSITE" id="PS50943"/>
    </source>
</evidence>
<dbReference type="AlphaFoldDB" id="A0AAV5B7I3"/>
<sequence>MATPLEIISGTATPRRTLEALGSRVRARRSALGLTQEQLAERSGVSVATLRNLEHRGRATLKTVVEVARALGCDSDLDALFAKPAYRTIEEVVADGTEGKPRR</sequence>
<accession>A0AAV5B7I3</accession>
<dbReference type="Proteomes" id="UP001055025">
    <property type="component" value="Unassembled WGS sequence"/>
</dbReference>
<proteinExistence type="predicted"/>
<reference evidence="2" key="1">
    <citation type="journal article" date="2022" name="Int. J. Syst. Evol. Microbiol.">
        <title>Granulimonas faecalis gen. nov., sp. nov., and Leptogranulimonas caecicola gen. nov., sp. nov., novel lactate-producing Atopobiaceae bacteria isolated from mouse intestines, and an emended description of the family Atopobiaceae.</title>
        <authorList>
            <person name="Morinaga K."/>
            <person name="Kusada H."/>
            <person name="Sakamoto S."/>
            <person name="Murakami T."/>
            <person name="Toyoda A."/>
            <person name="Mori H."/>
            <person name="Meng X.Y."/>
            <person name="Takashino M."/>
            <person name="Murotomi K."/>
            <person name="Tamaki H."/>
        </authorList>
    </citation>
    <scope>NUCLEOTIDE SEQUENCE</scope>
    <source>
        <strain evidence="2">OPF53</strain>
    </source>
</reference>
<dbReference type="GO" id="GO:0003677">
    <property type="term" value="F:DNA binding"/>
    <property type="evidence" value="ECO:0007669"/>
    <property type="project" value="InterPro"/>
</dbReference>
<feature type="domain" description="HTH cro/C1-type" evidence="1">
    <location>
        <begin position="25"/>
        <end position="80"/>
    </location>
</feature>
<dbReference type="PROSITE" id="PS50943">
    <property type="entry name" value="HTH_CROC1"/>
    <property type="match status" value="1"/>
</dbReference>